<dbReference type="SMART" id="SM00732">
    <property type="entry name" value="YqgFc"/>
    <property type="match status" value="1"/>
</dbReference>
<dbReference type="InterPro" id="IPR012337">
    <property type="entry name" value="RNaseH-like_sf"/>
</dbReference>
<dbReference type="Gene3D" id="3.30.420.140">
    <property type="entry name" value="YqgF/RNase H-like domain"/>
    <property type="match status" value="1"/>
</dbReference>
<dbReference type="PANTHER" id="PTHR33317:SF4">
    <property type="entry name" value="POLYNUCLEOTIDYL TRANSFERASE, RIBONUCLEASE H-LIKE SUPERFAMILY PROTEIN"/>
    <property type="match status" value="1"/>
</dbReference>
<keyword evidence="1" id="KW-0963">Cytoplasm</keyword>
<dbReference type="InterPro" id="IPR037027">
    <property type="entry name" value="YqgF/RNaseH-like_dom_sf"/>
</dbReference>
<dbReference type="EMBL" id="FN648916">
    <property type="protein sequence ID" value="CBN77768.1"/>
    <property type="molecule type" value="Genomic_DNA"/>
</dbReference>
<accession>D8LRK7</accession>
<dbReference type="InterPro" id="IPR005227">
    <property type="entry name" value="YqgF"/>
</dbReference>
<dbReference type="GO" id="GO:0000967">
    <property type="term" value="P:rRNA 5'-end processing"/>
    <property type="evidence" value="ECO:0007669"/>
    <property type="project" value="TreeGrafter"/>
</dbReference>
<evidence type="ECO:0000256" key="1">
    <source>
        <dbReference type="ARBA" id="ARBA00022490"/>
    </source>
</evidence>
<proteinExistence type="inferred from homology"/>
<keyword evidence="3" id="KW-0540">Nuclease</keyword>
<evidence type="ECO:0000256" key="3">
    <source>
        <dbReference type="ARBA" id="ARBA00022722"/>
    </source>
</evidence>
<feature type="domain" description="YqgF/RNase H-like" evidence="6">
    <location>
        <begin position="78"/>
        <end position="182"/>
    </location>
</feature>
<dbReference type="SUPFAM" id="SSF53098">
    <property type="entry name" value="Ribonuclease H-like"/>
    <property type="match status" value="1"/>
</dbReference>
<evidence type="ECO:0000313" key="8">
    <source>
        <dbReference type="Proteomes" id="UP000002630"/>
    </source>
</evidence>
<evidence type="ECO:0000313" key="7">
    <source>
        <dbReference type="EMBL" id="CBN77768.1"/>
    </source>
</evidence>
<keyword evidence="8" id="KW-1185">Reference proteome</keyword>
<evidence type="ECO:0000256" key="2">
    <source>
        <dbReference type="ARBA" id="ARBA00022517"/>
    </source>
</evidence>
<dbReference type="Pfam" id="PF03652">
    <property type="entry name" value="RuvX"/>
    <property type="match status" value="1"/>
</dbReference>
<dbReference type="AlphaFoldDB" id="D8LRK7"/>
<organism evidence="7 8">
    <name type="scientific">Ectocarpus siliculosus</name>
    <name type="common">Brown alga</name>
    <name type="synonym">Conferva siliculosa</name>
    <dbReference type="NCBI Taxonomy" id="2880"/>
    <lineage>
        <taxon>Eukaryota</taxon>
        <taxon>Sar</taxon>
        <taxon>Stramenopiles</taxon>
        <taxon>Ochrophyta</taxon>
        <taxon>PX clade</taxon>
        <taxon>Phaeophyceae</taxon>
        <taxon>Ectocarpales</taxon>
        <taxon>Ectocarpaceae</taxon>
        <taxon>Ectocarpus</taxon>
    </lineage>
</organism>
<protein>
    <recommendedName>
        <fullName evidence="6">YqgF/RNase H-like domain-containing protein</fullName>
    </recommendedName>
</protein>
<dbReference type="CDD" id="cd16964">
    <property type="entry name" value="YqgF"/>
    <property type="match status" value="1"/>
</dbReference>
<sequence length="296" mass="32063">MHGSTAVSSTGSEVVGGSKEDPIEIHDDDDVDDEDEDDFDDEDVHPSVSWLYPPKPSSTTAVKTTDTRSQETKTRPSRRTLCVDYGTRRVGLAIGVGISPRAVPGVTNVGSDLEVARQVLVRARGEGIRDIVVGLPLERNGTETEMCEIVRGFASVLADVGAASRPTAGVFLWDERFSSAQAAAMLDPYGGGMSSKVEIDSLAASLILKHFFEEGGTNNAEKVKPSTGVVTAEVWRAAGRDGEEGEEDESEGEKGEDAYGEGSRRRFQEMREESARSAAAGEDSARRRAWRKRRRR</sequence>
<dbReference type="OrthoDB" id="206422at2759"/>
<reference evidence="7 8" key="1">
    <citation type="journal article" date="2010" name="Nature">
        <title>The Ectocarpus genome and the independent evolution of multicellularity in brown algae.</title>
        <authorList>
            <person name="Cock J.M."/>
            <person name="Sterck L."/>
            <person name="Rouze P."/>
            <person name="Scornet D."/>
            <person name="Allen A.E."/>
            <person name="Amoutzias G."/>
            <person name="Anthouard V."/>
            <person name="Artiguenave F."/>
            <person name="Aury J.M."/>
            <person name="Badger J.H."/>
            <person name="Beszteri B."/>
            <person name="Billiau K."/>
            <person name="Bonnet E."/>
            <person name="Bothwell J.H."/>
            <person name="Bowler C."/>
            <person name="Boyen C."/>
            <person name="Brownlee C."/>
            <person name="Carrano C.J."/>
            <person name="Charrier B."/>
            <person name="Cho G.Y."/>
            <person name="Coelho S.M."/>
            <person name="Collen J."/>
            <person name="Corre E."/>
            <person name="Da Silva C."/>
            <person name="Delage L."/>
            <person name="Delaroque N."/>
            <person name="Dittami S.M."/>
            <person name="Doulbeau S."/>
            <person name="Elias M."/>
            <person name="Farnham G."/>
            <person name="Gachon C.M."/>
            <person name="Gschloessl B."/>
            <person name="Heesch S."/>
            <person name="Jabbari K."/>
            <person name="Jubin C."/>
            <person name="Kawai H."/>
            <person name="Kimura K."/>
            <person name="Kloareg B."/>
            <person name="Kupper F.C."/>
            <person name="Lang D."/>
            <person name="Le Bail A."/>
            <person name="Leblanc C."/>
            <person name="Lerouge P."/>
            <person name="Lohr M."/>
            <person name="Lopez P.J."/>
            <person name="Martens C."/>
            <person name="Maumus F."/>
            <person name="Michel G."/>
            <person name="Miranda-Saavedra D."/>
            <person name="Morales J."/>
            <person name="Moreau H."/>
            <person name="Motomura T."/>
            <person name="Nagasato C."/>
            <person name="Napoli C.A."/>
            <person name="Nelson D.R."/>
            <person name="Nyvall-Collen P."/>
            <person name="Peters A.F."/>
            <person name="Pommier C."/>
            <person name="Potin P."/>
            <person name="Poulain J."/>
            <person name="Quesneville H."/>
            <person name="Read B."/>
            <person name="Rensing S.A."/>
            <person name="Ritter A."/>
            <person name="Rousvoal S."/>
            <person name="Samanta M."/>
            <person name="Samson G."/>
            <person name="Schroeder D.C."/>
            <person name="Segurens B."/>
            <person name="Strittmatter M."/>
            <person name="Tonon T."/>
            <person name="Tregear J.W."/>
            <person name="Valentin K."/>
            <person name="von Dassow P."/>
            <person name="Yamagishi T."/>
            <person name="Van de Peer Y."/>
            <person name="Wincker P."/>
        </authorList>
    </citation>
    <scope>NUCLEOTIDE SEQUENCE [LARGE SCALE GENOMIC DNA]</scope>
    <source>
        <strain evidence="8">Ec32 / CCAP1310/4</strain>
    </source>
</reference>
<feature type="region of interest" description="Disordered" evidence="5">
    <location>
        <begin position="1"/>
        <end position="77"/>
    </location>
</feature>
<dbReference type="NCBIfam" id="TIGR00250">
    <property type="entry name" value="RNAse_H_YqgF"/>
    <property type="match status" value="1"/>
</dbReference>
<keyword evidence="2" id="KW-0690">Ribosome biogenesis</keyword>
<keyword evidence="4" id="KW-0378">Hydrolase</keyword>
<feature type="compositionally biased region" description="Basic and acidic residues" evidence="5">
    <location>
        <begin position="252"/>
        <end position="275"/>
    </location>
</feature>
<dbReference type="InterPro" id="IPR006641">
    <property type="entry name" value="YqgF/RNaseH-like_dom"/>
</dbReference>
<feature type="compositionally biased region" description="Acidic residues" evidence="5">
    <location>
        <begin position="26"/>
        <end position="43"/>
    </location>
</feature>
<evidence type="ECO:0000256" key="4">
    <source>
        <dbReference type="ARBA" id="ARBA00022801"/>
    </source>
</evidence>
<feature type="compositionally biased region" description="Low complexity" evidence="5">
    <location>
        <begin position="1"/>
        <end position="17"/>
    </location>
</feature>
<dbReference type="STRING" id="2880.D8LRK7"/>
<feature type="compositionally biased region" description="Basic and acidic residues" evidence="5">
    <location>
        <begin position="65"/>
        <end position="74"/>
    </location>
</feature>
<dbReference type="EMBL" id="FN649751">
    <property type="protein sequence ID" value="CBN77768.1"/>
    <property type="molecule type" value="Genomic_DNA"/>
</dbReference>
<dbReference type="Proteomes" id="UP000002630">
    <property type="component" value="Linkage Group LG26"/>
</dbReference>
<dbReference type="eggNOG" id="ENOG502SBMG">
    <property type="taxonomic scope" value="Eukaryota"/>
</dbReference>
<name>D8LRK7_ECTSI</name>
<feature type="region of interest" description="Disordered" evidence="5">
    <location>
        <begin position="238"/>
        <end position="296"/>
    </location>
</feature>
<evidence type="ECO:0000256" key="5">
    <source>
        <dbReference type="SAM" id="MobiDB-lite"/>
    </source>
</evidence>
<dbReference type="GO" id="GO:0016787">
    <property type="term" value="F:hydrolase activity"/>
    <property type="evidence" value="ECO:0007669"/>
    <property type="project" value="UniProtKB-KW"/>
</dbReference>
<feature type="compositionally biased region" description="Basic residues" evidence="5">
    <location>
        <begin position="287"/>
        <end position="296"/>
    </location>
</feature>
<dbReference type="HAMAP" id="MF_00651">
    <property type="entry name" value="Nuclease_YqgF"/>
    <property type="match status" value="1"/>
</dbReference>
<dbReference type="PANTHER" id="PTHR33317">
    <property type="entry name" value="POLYNUCLEOTIDYL TRANSFERASE, RIBONUCLEASE H-LIKE SUPERFAMILY PROTEIN"/>
    <property type="match status" value="1"/>
</dbReference>
<dbReference type="InParanoid" id="D8LRK7"/>
<dbReference type="GO" id="GO:0004518">
    <property type="term" value="F:nuclease activity"/>
    <property type="evidence" value="ECO:0007669"/>
    <property type="project" value="UniProtKB-KW"/>
</dbReference>
<gene>
    <name evidence="7" type="ORF">Esi_0069_0025</name>
</gene>
<evidence type="ECO:0000259" key="6">
    <source>
        <dbReference type="SMART" id="SM00732"/>
    </source>
</evidence>